<proteinExistence type="predicted"/>
<organism evidence="1 2">
    <name type="scientific">Ephemerocybe angulata</name>
    <dbReference type="NCBI Taxonomy" id="980116"/>
    <lineage>
        <taxon>Eukaryota</taxon>
        <taxon>Fungi</taxon>
        <taxon>Dikarya</taxon>
        <taxon>Basidiomycota</taxon>
        <taxon>Agaricomycotina</taxon>
        <taxon>Agaricomycetes</taxon>
        <taxon>Agaricomycetidae</taxon>
        <taxon>Agaricales</taxon>
        <taxon>Agaricineae</taxon>
        <taxon>Psathyrellaceae</taxon>
        <taxon>Ephemerocybe</taxon>
    </lineage>
</organism>
<name>A0A8H6M588_9AGAR</name>
<dbReference type="EMBL" id="JACGCI010000043">
    <property type="protein sequence ID" value="KAF6752661.1"/>
    <property type="molecule type" value="Genomic_DNA"/>
</dbReference>
<reference evidence="1 2" key="1">
    <citation type="submission" date="2020-07" db="EMBL/GenBank/DDBJ databases">
        <title>Comparative genomics of pyrophilous fungi reveals a link between fire events and developmental genes.</title>
        <authorList>
            <consortium name="DOE Joint Genome Institute"/>
            <person name="Steindorff A.S."/>
            <person name="Carver A."/>
            <person name="Calhoun S."/>
            <person name="Stillman K."/>
            <person name="Liu H."/>
            <person name="Lipzen A."/>
            <person name="Pangilinan J."/>
            <person name="Labutti K."/>
            <person name="Bruns T.D."/>
            <person name="Grigoriev I.V."/>
        </authorList>
    </citation>
    <scope>NUCLEOTIDE SEQUENCE [LARGE SCALE GENOMIC DNA]</scope>
    <source>
        <strain evidence="1 2">CBS 144469</strain>
    </source>
</reference>
<gene>
    <name evidence="1" type="ORF">DFP72DRAFT_904373</name>
</gene>
<sequence>RPHYSTPHRPLVSLEDCHDAPAAYGARSIARSVALEFDGRRPQRFLHGVLTRFPDARDPIQTQAPPHRNTPLPPGRMIGTTAIAPRFPDAQKSHFQNSRDPMPQRWNAPFGLWPSLPKSRQNTRPSRLGEMIWTASVTRAEYRRIMINDDLFNGDGPGPEMMR</sequence>
<evidence type="ECO:0000313" key="2">
    <source>
        <dbReference type="Proteomes" id="UP000521943"/>
    </source>
</evidence>
<comment type="caution">
    <text evidence="1">The sequence shown here is derived from an EMBL/GenBank/DDBJ whole genome shotgun (WGS) entry which is preliminary data.</text>
</comment>
<dbReference type="Proteomes" id="UP000521943">
    <property type="component" value="Unassembled WGS sequence"/>
</dbReference>
<evidence type="ECO:0000313" key="1">
    <source>
        <dbReference type="EMBL" id="KAF6752661.1"/>
    </source>
</evidence>
<protein>
    <submittedName>
        <fullName evidence="1">Uncharacterized protein</fullName>
    </submittedName>
</protein>
<keyword evidence="2" id="KW-1185">Reference proteome</keyword>
<dbReference type="AlphaFoldDB" id="A0A8H6M588"/>
<accession>A0A8H6M588</accession>
<feature type="non-terminal residue" evidence="1">
    <location>
        <position position="1"/>
    </location>
</feature>